<dbReference type="STRING" id="1134510.O9A_01125"/>
<organism evidence="2 3">
    <name type="scientific">Bartonella koehlerae C-29</name>
    <dbReference type="NCBI Taxonomy" id="1134510"/>
    <lineage>
        <taxon>Bacteria</taxon>
        <taxon>Pseudomonadati</taxon>
        <taxon>Pseudomonadota</taxon>
        <taxon>Alphaproteobacteria</taxon>
        <taxon>Hyphomicrobiales</taxon>
        <taxon>Bartonellaceae</taxon>
        <taxon>Bartonella</taxon>
    </lineage>
</organism>
<proteinExistence type="predicted"/>
<reference evidence="2 3" key="1">
    <citation type="submission" date="2012-04" db="EMBL/GenBank/DDBJ databases">
        <title>The Genome Sequence of Bartonella koehlerae C-29.</title>
        <authorList>
            <consortium name="The Broad Institute Genome Sequencing Platform"/>
            <consortium name="The Broad Institute Genome Sequencing Center for Infectious Disease"/>
            <person name="Feldgarden M."/>
            <person name="Kirby J."/>
            <person name="Kosoy M."/>
            <person name="Birtles R."/>
            <person name="Probert W.S."/>
            <person name="Chiaraviglio L."/>
            <person name="Walker B."/>
            <person name="Young S.K."/>
            <person name="Zeng Q."/>
            <person name="Gargeya S."/>
            <person name="Fitzgerald M."/>
            <person name="Haas B."/>
            <person name="Abouelleil A."/>
            <person name="Alvarado L."/>
            <person name="Arachchi H.M."/>
            <person name="Berlin A.M."/>
            <person name="Chapman S.B."/>
            <person name="Goldberg J."/>
            <person name="Griggs A."/>
            <person name="Gujja S."/>
            <person name="Hansen M."/>
            <person name="Howarth C."/>
            <person name="Imamovic A."/>
            <person name="Larimer J."/>
            <person name="McCowen C."/>
            <person name="Montmayeur A."/>
            <person name="Murphy C."/>
            <person name="Neiman D."/>
            <person name="Pearson M."/>
            <person name="Priest M."/>
            <person name="Roberts A."/>
            <person name="Saif S."/>
            <person name="Shea T."/>
            <person name="Sisk P."/>
            <person name="Sykes S."/>
            <person name="Wortman J."/>
            <person name="Nusbaum C."/>
            <person name="Birren B."/>
        </authorList>
    </citation>
    <scope>NUCLEOTIDE SEQUENCE [LARGE SCALE GENOMIC DNA]</scope>
    <source>
        <strain evidence="2 3">C-29</strain>
    </source>
</reference>
<keyword evidence="1" id="KW-1133">Transmembrane helix</keyword>
<dbReference type="PATRIC" id="fig|1134510.3.peg.1266"/>
<evidence type="ECO:0000313" key="2">
    <source>
        <dbReference type="EMBL" id="KEC54511.1"/>
    </source>
</evidence>
<accession>A0A067W6S4</accession>
<keyword evidence="3" id="KW-1185">Reference proteome</keyword>
<dbReference type="HOGENOM" id="CLU_3340634_0_0_5"/>
<gene>
    <name evidence="2" type="ORF">O9A_01125</name>
</gene>
<evidence type="ECO:0000256" key="1">
    <source>
        <dbReference type="SAM" id="Phobius"/>
    </source>
</evidence>
<evidence type="ECO:0000313" key="3">
    <source>
        <dbReference type="Proteomes" id="UP000027015"/>
    </source>
</evidence>
<dbReference type="AlphaFoldDB" id="A0A067W6S4"/>
<keyword evidence="1" id="KW-0812">Transmembrane</keyword>
<protein>
    <submittedName>
        <fullName evidence="2">Uncharacterized protein</fullName>
    </submittedName>
</protein>
<comment type="caution">
    <text evidence="2">The sequence shown here is derived from an EMBL/GenBank/DDBJ whole genome shotgun (WGS) entry which is preliminary data.</text>
</comment>
<dbReference type="Proteomes" id="UP000027015">
    <property type="component" value="Unassembled WGS sequence"/>
</dbReference>
<sequence>MILNKSNIVIARCIFLVVCLRFWTFKKLGLIDFVGDF</sequence>
<name>A0A067W6S4_9HYPH</name>
<keyword evidence="1" id="KW-0472">Membrane</keyword>
<dbReference type="EMBL" id="AHPL01000010">
    <property type="protein sequence ID" value="KEC54511.1"/>
    <property type="molecule type" value="Genomic_DNA"/>
</dbReference>
<feature type="transmembrane region" description="Helical" evidence="1">
    <location>
        <begin position="6"/>
        <end position="23"/>
    </location>
</feature>